<feature type="region of interest" description="Disordered" evidence="1">
    <location>
        <begin position="121"/>
        <end position="235"/>
    </location>
</feature>
<protein>
    <submittedName>
        <fullName evidence="2">Uncharacterized protein</fullName>
    </submittedName>
</protein>
<feature type="compositionally biased region" description="Polar residues" evidence="1">
    <location>
        <begin position="146"/>
        <end position="161"/>
    </location>
</feature>
<evidence type="ECO:0000313" key="2">
    <source>
        <dbReference type="EMBL" id="VEU36290.1"/>
    </source>
</evidence>
<feature type="region of interest" description="Disordered" evidence="1">
    <location>
        <begin position="62"/>
        <end position="101"/>
    </location>
</feature>
<dbReference type="Proteomes" id="UP000291116">
    <property type="component" value="Unassembled WGS sequence"/>
</dbReference>
<dbReference type="EMBL" id="CAACVS010000083">
    <property type="protein sequence ID" value="VEU36290.1"/>
    <property type="molecule type" value="Genomic_DNA"/>
</dbReference>
<feature type="compositionally biased region" description="Low complexity" evidence="1">
    <location>
        <begin position="127"/>
        <end position="139"/>
    </location>
</feature>
<reference evidence="2 3" key="1">
    <citation type="submission" date="2019-01" db="EMBL/GenBank/DDBJ databases">
        <authorList>
            <person name="Ferrante I. M."/>
        </authorList>
    </citation>
    <scope>NUCLEOTIDE SEQUENCE [LARGE SCALE GENOMIC DNA]</scope>
    <source>
        <strain evidence="2 3">B856</strain>
    </source>
</reference>
<feature type="region of interest" description="Disordered" evidence="1">
    <location>
        <begin position="349"/>
        <end position="371"/>
    </location>
</feature>
<feature type="compositionally biased region" description="Basic and acidic residues" evidence="1">
    <location>
        <begin position="205"/>
        <end position="229"/>
    </location>
</feature>
<gene>
    <name evidence="2" type="ORF">PSNMU_V1.4_AUG-EV-PASAV3_0030430</name>
</gene>
<feature type="compositionally biased region" description="Polar residues" evidence="1">
    <location>
        <begin position="64"/>
        <end position="75"/>
    </location>
</feature>
<proteinExistence type="predicted"/>
<keyword evidence="3" id="KW-1185">Reference proteome</keyword>
<name>A0A448Z2Q2_9STRA</name>
<dbReference type="AlphaFoldDB" id="A0A448Z2Q2"/>
<accession>A0A448Z2Q2</accession>
<feature type="compositionally biased region" description="Basic and acidic residues" evidence="1">
    <location>
        <begin position="76"/>
        <end position="100"/>
    </location>
</feature>
<feature type="region of interest" description="Disordered" evidence="1">
    <location>
        <begin position="485"/>
        <end position="525"/>
    </location>
</feature>
<feature type="compositionally biased region" description="Polar residues" evidence="1">
    <location>
        <begin position="513"/>
        <end position="523"/>
    </location>
</feature>
<organism evidence="2 3">
    <name type="scientific">Pseudo-nitzschia multistriata</name>
    <dbReference type="NCBI Taxonomy" id="183589"/>
    <lineage>
        <taxon>Eukaryota</taxon>
        <taxon>Sar</taxon>
        <taxon>Stramenopiles</taxon>
        <taxon>Ochrophyta</taxon>
        <taxon>Bacillariophyta</taxon>
        <taxon>Bacillariophyceae</taxon>
        <taxon>Bacillariophycidae</taxon>
        <taxon>Bacillariales</taxon>
        <taxon>Bacillariaceae</taxon>
        <taxon>Pseudo-nitzschia</taxon>
    </lineage>
</organism>
<evidence type="ECO:0000313" key="3">
    <source>
        <dbReference type="Proteomes" id="UP000291116"/>
    </source>
</evidence>
<sequence length="545" mass="60300">MYNADVEVIDVEAIASSRRFAESVDAREQVIEEPKLSMDIVESRNMYDGQKVQDLVHRVDEATDSNASLSSTGEKLSSRQDYEMQRESLNEDIERNESGFRSKKGRRTKLVCVGSLLDDESNREDLSISSRSARSSIKSEFISADGMQNSPSRPTSTTVSYEQERNDDTQSTTSDDENRMNTLSINVGPHRKNEIDRCSSFGKPELPRVGRDEGDETSSREKEDAERKKLEKRRKRWKRRILAEHRRRQSMGGCSVSLPGNEEQPLGASLNEIEMMNTFLAVAGPNFDGSLSAKEMEELHDRSRNAGLPVEFTNRMLDQAAGIFMCDGNNDSKLPIKQGSRIAESLPMRDNEVPSIPPPLSTNNNTYDEAGFTRKTPKEHSALDCFKSTFLAESSNIVGGDMIENIQAAVSGDSSDTKSGWRSLDMIENIKASLSGDSSDQKGGWRSIDIIGSVKATLSGDSSDNKTGWRSSNVFESIKTALSGDSESKRKSVSSENGILKPHAAPRDKSPEIENSNTYSSWPSAPIVDIVHDGDELNESGLHEC</sequence>
<dbReference type="OrthoDB" id="55908at2759"/>
<evidence type="ECO:0000256" key="1">
    <source>
        <dbReference type="SAM" id="MobiDB-lite"/>
    </source>
</evidence>